<reference evidence="4" key="1">
    <citation type="journal article" date="2012" name="Nature">
        <title>A physical, genetic and functional sequence assembly of the barley genome.</title>
        <authorList>
            <consortium name="The International Barley Genome Sequencing Consortium"/>
            <person name="Mayer K.F."/>
            <person name="Waugh R."/>
            <person name="Brown J.W."/>
            <person name="Schulman A."/>
            <person name="Langridge P."/>
            <person name="Platzer M."/>
            <person name="Fincher G.B."/>
            <person name="Muehlbauer G.J."/>
            <person name="Sato K."/>
            <person name="Close T.J."/>
            <person name="Wise R.P."/>
            <person name="Stein N."/>
        </authorList>
    </citation>
    <scope>NUCLEOTIDE SEQUENCE [LARGE SCALE GENOMIC DNA]</scope>
    <source>
        <strain evidence="4">cv. Morex</strain>
    </source>
</reference>
<feature type="domain" description="PIR2-like helical" evidence="2">
    <location>
        <begin position="58"/>
        <end position="171"/>
    </location>
</feature>
<dbReference type="Gramene" id="HORVU.MOREX.r3.3HG0298880.1">
    <property type="protein sequence ID" value="HORVU.MOREX.r3.3HG0298880.1"/>
    <property type="gene ID" value="HORVU.MOREX.r3.3HG0298880"/>
</dbReference>
<dbReference type="Pfam" id="PF20235">
    <property type="entry name" value="PIR2-like_helical"/>
    <property type="match status" value="1"/>
</dbReference>
<reference evidence="3" key="3">
    <citation type="submission" date="2022-01" db="UniProtKB">
        <authorList>
            <consortium name="EnsemblPlants"/>
        </authorList>
    </citation>
    <scope>IDENTIFICATION</scope>
    <source>
        <strain evidence="3">subsp. vulgare</strain>
    </source>
</reference>
<name>A0A8I6Y2V4_HORVV</name>
<dbReference type="Pfam" id="PF12274">
    <property type="entry name" value="DUF3615"/>
    <property type="match status" value="1"/>
</dbReference>
<dbReference type="EnsemblPlants" id="HORVU.MOREX.r3.3HG0298880.1">
    <property type="protein sequence ID" value="HORVU.MOREX.r3.3HG0298880.1"/>
    <property type="gene ID" value="HORVU.MOREX.r3.3HG0298880"/>
</dbReference>
<proteinExistence type="predicted"/>
<dbReference type="Proteomes" id="UP000011116">
    <property type="component" value="Chromosome 3H"/>
</dbReference>
<reference evidence="3" key="2">
    <citation type="submission" date="2020-10" db="EMBL/GenBank/DDBJ databases">
        <authorList>
            <person name="Scholz U."/>
            <person name="Mascher M."/>
            <person name="Fiebig A."/>
        </authorList>
    </citation>
    <scope>NUCLEOTIDE SEQUENCE [LARGE SCALE GENOMIC DNA]</scope>
    <source>
        <strain evidence="3">cv. Morex</strain>
    </source>
</reference>
<accession>A0A8I6Y2V4</accession>
<evidence type="ECO:0000313" key="4">
    <source>
        <dbReference type="Proteomes" id="UP000011116"/>
    </source>
</evidence>
<protein>
    <submittedName>
        <fullName evidence="3">Uncharacterized protein</fullName>
    </submittedName>
</protein>
<evidence type="ECO:0000259" key="1">
    <source>
        <dbReference type="Pfam" id="PF12274"/>
    </source>
</evidence>
<dbReference type="AlphaFoldDB" id="A0A8I6Y2V4"/>
<dbReference type="InterPro" id="IPR046527">
    <property type="entry name" value="PIR2-like_helical"/>
</dbReference>
<sequence length="385" mass="42763">MAGQRNRNRIRRQRAKARLDSEVEAEAEGAARVPEVDGEELRGTVDIRALRRRRLISRIRGHYLDAISRLPTTELNSTLARGLLIAGLCYGPLHPVHNIIVNSVWYSAAFPVRSSDRIDAAFISNCTIRRLVLRSLDGLVASLLHLCPALSDDDALWHLSLSRADLRAAVASARGAAPSSFRLTASELEAAFQAADKAARHFKPAALALFASSTVLSVERDAVSLLNNKRTLSSADILRLSTMLLPSPLPDELPHPPLEQERFTAAFKLITRKRNLLTGWYKRWVELADAALRKYARQTAAHYQLHVIYGIGSVHDEFSMDDSFHISFMARPKDPSCAREAPVFFFAEARLSGYDFCEEDITLCCTVEPSPSEVGTEVQRGCGFR</sequence>
<evidence type="ECO:0000313" key="3">
    <source>
        <dbReference type="EnsemblPlants" id="HORVU.MOREX.r3.3HG0298880.1"/>
    </source>
</evidence>
<dbReference type="InterPro" id="IPR022059">
    <property type="entry name" value="DUF3615"/>
</dbReference>
<evidence type="ECO:0000259" key="2">
    <source>
        <dbReference type="Pfam" id="PF20235"/>
    </source>
</evidence>
<dbReference type="PANTHER" id="PTHR33120">
    <property type="entry name" value="EXPRESSED PROTEIN-RELATED"/>
    <property type="match status" value="1"/>
</dbReference>
<feature type="domain" description="DUF3615" evidence="1">
    <location>
        <begin position="288"/>
        <end position="377"/>
    </location>
</feature>
<organism evidence="3 4">
    <name type="scientific">Hordeum vulgare subsp. vulgare</name>
    <name type="common">Domesticated barley</name>
    <dbReference type="NCBI Taxonomy" id="112509"/>
    <lineage>
        <taxon>Eukaryota</taxon>
        <taxon>Viridiplantae</taxon>
        <taxon>Streptophyta</taxon>
        <taxon>Embryophyta</taxon>
        <taxon>Tracheophyta</taxon>
        <taxon>Spermatophyta</taxon>
        <taxon>Magnoliopsida</taxon>
        <taxon>Liliopsida</taxon>
        <taxon>Poales</taxon>
        <taxon>Poaceae</taxon>
        <taxon>BOP clade</taxon>
        <taxon>Pooideae</taxon>
        <taxon>Triticodae</taxon>
        <taxon>Triticeae</taxon>
        <taxon>Hordeinae</taxon>
        <taxon>Hordeum</taxon>
    </lineage>
</organism>
<dbReference type="PANTHER" id="PTHR33120:SF39">
    <property type="entry name" value="OS01G0314000 PROTEIN"/>
    <property type="match status" value="1"/>
</dbReference>
<keyword evidence="4" id="KW-1185">Reference proteome</keyword>